<reference evidence="2" key="1">
    <citation type="submission" date="2024-06" db="EMBL/GenBank/DDBJ databases">
        <title>Lacrimispora cavernae sp. nov., a novel anaerobe isolated from bat guano pile inside a cave.</title>
        <authorList>
            <person name="Miller S.L."/>
            <person name="Lu N."/>
            <person name="King J."/>
            <person name="Sankaranarayanan K."/>
            <person name="Lawson P.A."/>
        </authorList>
    </citation>
    <scope>NUCLEOTIDE SEQUENCE</scope>
    <source>
        <strain evidence="2">BS-2</strain>
    </source>
</reference>
<dbReference type="InterPro" id="IPR005137">
    <property type="entry name" value="BtpA"/>
</dbReference>
<dbReference type="RefSeq" id="WP_349948222.1">
    <property type="nucleotide sequence ID" value="NZ_CP157940.1"/>
</dbReference>
<dbReference type="NCBIfam" id="TIGR00259">
    <property type="entry name" value="thylakoid_BtpA"/>
    <property type="match status" value="1"/>
</dbReference>
<dbReference type="EMBL" id="CP157940">
    <property type="protein sequence ID" value="XBS55564.1"/>
    <property type="molecule type" value="Genomic_DNA"/>
</dbReference>
<gene>
    <name evidence="2" type="ORF">ABFV83_07170</name>
</gene>
<dbReference type="AlphaFoldDB" id="A0AAU7PTF5"/>
<sequence>MKKTWLSDVIGTEKAAFGLVHLLALPGDPLYDAEGGLERIYEAALADVQSLQEGGIDALHFSNEFSFPYQKNPPREIMAAMAYMIGRLKPYIEVPYGANVISSPSDSVALCASVGAKFTRGTFSGVYSGNLGLYDTAIGDYVRLRHNLHADDVKMIHYVVPESSADIGGRDPLASAVASKFMNMPDGFAVPGATAGQSADMSLLHQLRKAMPDMVLVASTGVKYETVDDIFSICDAAFIATSLKKDGIFENPVDKDRVKRFMEKLNDFRSSL</sequence>
<comment type="similarity">
    <text evidence="1">Belongs to the BtpA family.</text>
</comment>
<dbReference type="InterPro" id="IPR011060">
    <property type="entry name" value="RibuloseP-bd_barrel"/>
</dbReference>
<evidence type="ECO:0000313" key="2">
    <source>
        <dbReference type="EMBL" id="XBS55564.1"/>
    </source>
</evidence>
<dbReference type="Pfam" id="PF03437">
    <property type="entry name" value="BtpA"/>
    <property type="match status" value="1"/>
</dbReference>
<dbReference type="SUPFAM" id="SSF51366">
    <property type="entry name" value="Ribulose-phoshate binding barrel"/>
    <property type="match status" value="1"/>
</dbReference>
<organism evidence="2">
    <name type="scientific">Lacrimispora sp. BS-2</name>
    <dbReference type="NCBI Taxonomy" id="3151850"/>
    <lineage>
        <taxon>Bacteria</taxon>
        <taxon>Bacillati</taxon>
        <taxon>Bacillota</taxon>
        <taxon>Clostridia</taxon>
        <taxon>Lachnospirales</taxon>
        <taxon>Lachnospiraceae</taxon>
        <taxon>Lacrimispora</taxon>
    </lineage>
</organism>
<proteinExistence type="inferred from homology"/>
<protein>
    <submittedName>
        <fullName evidence="2">BtpA/SgcQ family protein</fullName>
    </submittedName>
</protein>
<dbReference type="PANTHER" id="PTHR21381">
    <property type="entry name" value="ZGC:162297"/>
    <property type="match status" value="1"/>
</dbReference>
<name>A0AAU7PTF5_9FIRM</name>
<dbReference type="PANTHER" id="PTHR21381:SF3">
    <property type="entry name" value="SGC REGION PROTEIN SGCQ-RELATED"/>
    <property type="match status" value="1"/>
</dbReference>
<accession>A0AAU7PTF5</accession>
<evidence type="ECO:0000256" key="1">
    <source>
        <dbReference type="ARBA" id="ARBA00006007"/>
    </source>
</evidence>